<feature type="compositionally biased region" description="Polar residues" evidence="6">
    <location>
        <begin position="1"/>
        <end position="13"/>
    </location>
</feature>
<name>A0A0C9XTI8_9AGAR</name>
<reference evidence="9" key="2">
    <citation type="submission" date="2015-01" db="EMBL/GenBank/DDBJ databases">
        <title>Evolutionary Origins and Diversification of the Mycorrhizal Mutualists.</title>
        <authorList>
            <consortium name="DOE Joint Genome Institute"/>
            <consortium name="Mycorrhizal Genomics Consortium"/>
            <person name="Kohler A."/>
            <person name="Kuo A."/>
            <person name="Nagy L.G."/>
            <person name="Floudas D."/>
            <person name="Copeland A."/>
            <person name="Barry K.W."/>
            <person name="Cichocki N."/>
            <person name="Veneault-Fourrey C."/>
            <person name="LaButti K."/>
            <person name="Lindquist E.A."/>
            <person name="Lipzen A."/>
            <person name="Lundell T."/>
            <person name="Morin E."/>
            <person name="Murat C."/>
            <person name="Riley R."/>
            <person name="Ohm R."/>
            <person name="Sun H."/>
            <person name="Tunlid A."/>
            <person name="Henrissat B."/>
            <person name="Grigoriev I.V."/>
            <person name="Hibbett D.S."/>
            <person name="Martin F."/>
        </authorList>
    </citation>
    <scope>NUCLEOTIDE SEQUENCE [LARGE SCALE GENOMIC DNA]</scope>
    <source>
        <strain evidence="9">LaAM-08-1</strain>
    </source>
</reference>
<feature type="domain" description="Peptidase metallopeptidase" evidence="7">
    <location>
        <begin position="603"/>
        <end position="765"/>
    </location>
</feature>
<organism evidence="8 9">
    <name type="scientific">Laccaria amethystina LaAM-08-1</name>
    <dbReference type="NCBI Taxonomy" id="1095629"/>
    <lineage>
        <taxon>Eukaryota</taxon>
        <taxon>Fungi</taxon>
        <taxon>Dikarya</taxon>
        <taxon>Basidiomycota</taxon>
        <taxon>Agaricomycotina</taxon>
        <taxon>Agaricomycetes</taxon>
        <taxon>Agaricomycetidae</taxon>
        <taxon>Agaricales</taxon>
        <taxon>Agaricineae</taxon>
        <taxon>Hydnangiaceae</taxon>
        <taxon>Laccaria</taxon>
    </lineage>
</organism>
<sequence length="1660" mass="182119">MSNRRPPKSSTLGKLSPSWRITPLSPPTTHVTTSHTIAGNPTSSPSGISGGSGILTSSLPNSTTSVPTTSGSSNVNTFHGVPMGSTTITTTPSTQLPPLPTMLLGSPASTSVPLPMPNTLTATAGVTQPLESTLLVSASPVTPGSVTAEGGGDVRANTSSNDLIPSITLETSSGTVIKDFEGVDNQEIVNAILQPTDSPSSPLGKDVTLPDGKFTNVSRNSFGDAIGVVDHSVVVNIPPDANVGEKKSSILISDEATKVISDHLLTNEHLFAPWYKYACADVLLSLEPEGGSSNGTNATLHRWENFWDNGSTITYAFMKGTLVQQRKVVAVLDQWSRYANIKFEHRENLNEATIRISFEERFGSFSYIGRTIESIPRDRATMNLGWLEDVLLFTDIERAVLLHEIGHTLGLSHEHASPALGGQGTLKQEAYESYNSYVIGGAHEALVAGAFDAYANFELSNYLETDAGSIMKYFMPQEMNEESMRFLPNYSLSDMDLAFIMITYPFPPGSAPVKDGWDLNHALWIAGVDGDIKELILEEYAYSNWLEIRFQFINYYTEARAARFSHGVTDNQHVPSESAEFDWCCAEDTITGDGANDTVAAFDENLWLPGDVITYSFIQGSKDATPYRQRRVAETYAYYSSITNLRFRKIPFDPVAPAKADIHIYFGRIPNGRSSGWSMIGTTCQGSRQSQALIYERGGTVESSMCFTDVVARTETSIGDKVEEERILFHEIAHSLGLRHERLSTVTTDFHHHSESVAIPFDLKSVMLYADQSLETTENWKSFKDFFNLRSPSFNHLPSVMDEALLGVLYPYPDGDVFDNFERDLRSLDLQSNLAKLSAQRDRAFSFSGRLEFTVEIGQLRRMIYDALANPAANPPSFSFLLTPSVTSATVDQSAHTPSPTIDKPLFKVMGVRMRPKATTGPFLKTILDELTKLFAPSSGQIFALQNPGRFLSQDQYAWDTTAAGIHGQSIKPTAVTESEFRLTDQLYNVGNVVGAPNGLNLSLVYERCLNNLVPSPQQRAIARQQDQVRKWLMTEVPITGWVKDLIGSQQAQPNSDVAVSLETSRAPREISAPSATFSVKSLKPAFPVSSKLTEEVKINRMELAHALMIEYQTAKQAWELERDELILAVKSDKTGAATRRLTRIIAIREGRLASKYADAVVRGHSHTVRQYLGYLDIKSAAELLQGAKDALRNSASSSLDGSMTVYPVQLQPIDWFRGLSTNFTVEDLFMNPDLIGQALDAKSKQLDILNTQLAHLQRNPSSGHDFEELQGTIDAAQSLYDKAQVELYTTYTNDVTSLAKSCTNASGEFVMDDFVKLAKASGIANAAFLNIEQAMAKITSAQLAIAQASRAYTHIFAAKSLAQAAETTNETIKITADIIALTREVDQLTSHLRALRFNNTTATTAMGSLKFASVDDIDLIPKEITSGGSRWQEVTITHTIDNAFSSASNFDSSKEDCSFFFGSYKPESISASGEISSLSNISSVTVDIGFRCTLVTVDRGGWFQPQFFKQSDGFYHIDEKVSWSKWPQDFKTTDDLIAKGLHGAFDVLNKYLMPAFPTGFLIAKDITIKVLQTSAEVQSSGADFEKAVASSDGILCWSTSSQHNQNSEKAYAYAQADDGYVIRIPGPQIMGYMLQFTDPDMTKPIPDNLTEEFLSSDDQ</sequence>
<dbReference type="STRING" id="1095629.A0A0C9XTI8"/>
<dbReference type="Gene3D" id="3.40.390.10">
    <property type="entry name" value="Collagenase (Catalytic Domain)"/>
    <property type="match status" value="2"/>
</dbReference>
<evidence type="ECO:0000313" key="9">
    <source>
        <dbReference type="Proteomes" id="UP000054477"/>
    </source>
</evidence>
<keyword evidence="9" id="KW-1185">Reference proteome</keyword>
<evidence type="ECO:0000313" key="8">
    <source>
        <dbReference type="EMBL" id="KIK01002.1"/>
    </source>
</evidence>
<keyword evidence="2" id="KW-0479">Metal-binding</keyword>
<evidence type="ECO:0000256" key="5">
    <source>
        <dbReference type="SAM" id="Coils"/>
    </source>
</evidence>
<keyword evidence="1" id="KW-0645">Protease</keyword>
<evidence type="ECO:0000256" key="1">
    <source>
        <dbReference type="ARBA" id="ARBA00022670"/>
    </source>
</evidence>
<dbReference type="HOGENOM" id="CLU_004605_0_0_1"/>
<protein>
    <recommendedName>
        <fullName evidence="7">Peptidase metallopeptidase domain-containing protein</fullName>
    </recommendedName>
</protein>
<keyword evidence="4" id="KW-0862">Zinc</keyword>
<dbReference type="PANTHER" id="PTHR10127">
    <property type="entry name" value="DISCOIDIN, CUB, EGF, LAMININ , AND ZINC METALLOPROTEASE DOMAIN CONTAINING"/>
    <property type="match status" value="1"/>
</dbReference>
<dbReference type="SMART" id="SM00235">
    <property type="entry name" value="ZnMc"/>
    <property type="match status" value="2"/>
</dbReference>
<dbReference type="PANTHER" id="PTHR10127:SF850">
    <property type="entry name" value="METALLOENDOPEPTIDASE"/>
    <property type="match status" value="1"/>
</dbReference>
<keyword evidence="5" id="KW-0175">Coiled coil</keyword>
<evidence type="ECO:0000259" key="7">
    <source>
        <dbReference type="SMART" id="SM00235"/>
    </source>
</evidence>
<evidence type="ECO:0000256" key="2">
    <source>
        <dbReference type="ARBA" id="ARBA00022723"/>
    </source>
</evidence>
<dbReference type="Pfam" id="PF01400">
    <property type="entry name" value="Astacin"/>
    <property type="match status" value="1"/>
</dbReference>
<proteinExistence type="predicted"/>
<evidence type="ECO:0000256" key="4">
    <source>
        <dbReference type="ARBA" id="ARBA00022833"/>
    </source>
</evidence>
<gene>
    <name evidence="8" type="ORF">K443DRAFT_678785</name>
</gene>
<feature type="compositionally biased region" description="Low complexity" evidence="6">
    <location>
        <begin position="54"/>
        <end position="77"/>
    </location>
</feature>
<feature type="coiled-coil region" evidence="5">
    <location>
        <begin position="1240"/>
        <end position="1287"/>
    </location>
</feature>
<reference evidence="8 9" key="1">
    <citation type="submission" date="2014-04" db="EMBL/GenBank/DDBJ databases">
        <authorList>
            <consortium name="DOE Joint Genome Institute"/>
            <person name="Kuo A."/>
            <person name="Kohler A."/>
            <person name="Nagy L.G."/>
            <person name="Floudas D."/>
            <person name="Copeland A."/>
            <person name="Barry K.W."/>
            <person name="Cichocki N."/>
            <person name="Veneault-Fourrey C."/>
            <person name="LaButti K."/>
            <person name="Lindquist E.A."/>
            <person name="Lipzen A."/>
            <person name="Lundell T."/>
            <person name="Morin E."/>
            <person name="Murat C."/>
            <person name="Sun H."/>
            <person name="Tunlid A."/>
            <person name="Henrissat B."/>
            <person name="Grigoriev I.V."/>
            <person name="Hibbett D.S."/>
            <person name="Martin F."/>
            <person name="Nordberg H.P."/>
            <person name="Cantor M.N."/>
            <person name="Hua S.X."/>
        </authorList>
    </citation>
    <scope>NUCLEOTIDE SEQUENCE [LARGE SCALE GENOMIC DNA]</scope>
    <source>
        <strain evidence="8 9">LaAM-08-1</strain>
    </source>
</reference>
<feature type="domain" description="Peptidase metallopeptidase" evidence="7">
    <location>
        <begin position="303"/>
        <end position="441"/>
    </location>
</feature>
<feature type="compositionally biased region" description="Low complexity" evidence="6">
    <location>
        <begin position="27"/>
        <end position="47"/>
    </location>
</feature>
<dbReference type="Pfam" id="PF00413">
    <property type="entry name" value="Peptidase_M10"/>
    <property type="match status" value="1"/>
</dbReference>
<feature type="region of interest" description="Disordered" evidence="6">
    <location>
        <begin position="1"/>
        <end position="77"/>
    </location>
</feature>
<accession>A0A0C9XTI8</accession>
<dbReference type="InterPro" id="IPR001818">
    <property type="entry name" value="Pept_M10_metallopeptidase"/>
</dbReference>
<dbReference type="EMBL" id="KN838614">
    <property type="protein sequence ID" value="KIK01002.1"/>
    <property type="molecule type" value="Genomic_DNA"/>
</dbReference>
<dbReference type="InterPro" id="IPR006026">
    <property type="entry name" value="Peptidase_Metallo"/>
</dbReference>
<dbReference type="GO" id="GO:0006508">
    <property type="term" value="P:proteolysis"/>
    <property type="evidence" value="ECO:0007669"/>
    <property type="project" value="UniProtKB-KW"/>
</dbReference>
<dbReference type="OrthoDB" id="291007at2759"/>
<evidence type="ECO:0000256" key="3">
    <source>
        <dbReference type="ARBA" id="ARBA00022801"/>
    </source>
</evidence>
<keyword evidence="3" id="KW-0378">Hydrolase</keyword>
<dbReference type="InterPro" id="IPR024079">
    <property type="entry name" value="MetalloPept_cat_dom_sf"/>
</dbReference>
<dbReference type="Proteomes" id="UP000054477">
    <property type="component" value="Unassembled WGS sequence"/>
</dbReference>
<dbReference type="GO" id="GO:0008270">
    <property type="term" value="F:zinc ion binding"/>
    <property type="evidence" value="ECO:0007669"/>
    <property type="project" value="InterPro"/>
</dbReference>
<dbReference type="GO" id="GO:0031012">
    <property type="term" value="C:extracellular matrix"/>
    <property type="evidence" value="ECO:0007669"/>
    <property type="project" value="InterPro"/>
</dbReference>
<evidence type="ECO:0000256" key="6">
    <source>
        <dbReference type="SAM" id="MobiDB-lite"/>
    </source>
</evidence>
<dbReference type="InterPro" id="IPR001506">
    <property type="entry name" value="Peptidase_M12A"/>
</dbReference>
<dbReference type="SUPFAM" id="SSF55486">
    <property type="entry name" value="Metalloproteases ('zincins'), catalytic domain"/>
    <property type="match status" value="2"/>
</dbReference>
<dbReference type="GO" id="GO:0004222">
    <property type="term" value="F:metalloendopeptidase activity"/>
    <property type="evidence" value="ECO:0007669"/>
    <property type="project" value="InterPro"/>
</dbReference>